<feature type="transmembrane region" description="Helical" evidence="14">
    <location>
        <begin position="538"/>
        <end position="560"/>
    </location>
</feature>
<evidence type="ECO:0000256" key="14">
    <source>
        <dbReference type="SAM" id="Phobius"/>
    </source>
</evidence>
<evidence type="ECO:0000256" key="7">
    <source>
        <dbReference type="ARBA" id="ARBA00022723"/>
    </source>
</evidence>
<feature type="transmembrane region" description="Helical" evidence="14">
    <location>
        <begin position="111"/>
        <end position="137"/>
    </location>
</feature>
<evidence type="ECO:0000256" key="2">
    <source>
        <dbReference type="ARBA" id="ARBA00004141"/>
    </source>
</evidence>
<keyword evidence="9" id="KW-0833">Ubl conjugation pathway</keyword>
<dbReference type="AlphaFoldDB" id="A0AAD2JIH4"/>
<feature type="domain" description="RING-CH-type" evidence="15">
    <location>
        <begin position="18"/>
        <end position="80"/>
    </location>
</feature>
<dbReference type="EC" id="2.3.2.27" evidence="4"/>
<feature type="region of interest" description="Disordered" evidence="13">
    <location>
        <begin position="189"/>
        <end position="215"/>
    </location>
</feature>
<dbReference type="Pfam" id="PF12906">
    <property type="entry name" value="RINGv"/>
    <property type="match status" value="1"/>
</dbReference>
<evidence type="ECO:0000256" key="4">
    <source>
        <dbReference type="ARBA" id="ARBA00012483"/>
    </source>
</evidence>
<dbReference type="PANTHER" id="PTHR13145">
    <property type="entry name" value="SSM4 PROTEIN"/>
    <property type="match status" value="1"/>
</dbReference>
<dbReference type="GO" id="GO:0061630">
    <property type="term" value="F:ubiquitin protein ligase activity"/>
    <property type="evidence" value="ECO:0007669"/>
    <property type="project" value="UniProtKB-EC"/>
</dbReference>
<feature type="compositionally biased region" description="Acidic residues" evidence="13">
    <location>
        <begin position="196"/>
        <end position="215"/>
    </location>
</feature>
<feature type="region of interest" description="Disordered" evidence="13">
    <location>
        <begin position="494"/>
        <end position="518"/>
    </location>
</feature>
<evidence type="ECO:0000256" key="11">
    <source>
        <dbReference type="ARBA" id="ARBA00022989"/>
    </source>
</evidence>
<evidence type="ECO:0000256" key="8">
    <source>
        <dbReference type="ARBA" id="ARBA00022771"/>
    </source>
</evidence>
<evidence type="ECO:0000256" key="12">
    <source>
        <dbReference type="ARBA" id="ARBA00023136"/>
    </source>
</evidence>
<sequence>MDSQNEEEEYIAVDDVADDSDEEHECRVCRGSAEEGRQLIKPCKCSGSIGLVHQDCLVSWLEVTRGDGRCELCKTKFRFDPQYADNTPDRLPAHEVILGLTSRALAKWLPFGLRISIALFVWLIVAPMLTSCLYHGWMHRPSSVLTRWKRDTIPSDIVSGAIIAAVVIISFLSLMSFADFLRVHWQQGPRRRPGLGEEEEVDGNGADNTEDENGIDETIVEIARSHDFARETMQGADEKYDSDAEGPKKKPLDHQDSMENKVATLDELHLGADKDGDDEVYPPDLDYDDIINNPPRVRDLVEDNIFRLVHEMDERMDDPGIEEEEQDPDIWPQEEDPQEDGFAQVDPAALQDDQVDMEINVALDELLGLRGPFSTLIRNLLWLLAFNATYLGIFSFVPKAVGSTVYSGLFNNTVCDNILKKIPYVYSDNENATTVSYIIRELNEESADKETTFRLPDIVTVTLGYFSIAAVVVMFRYFWIFLLQLQQKKSEDETAPLQPPAGLGEARHGRHGAQRDEVDENGTTLEVALDATVAVVKVGVLLFLKMFLLPLSLGLCLDVSTMPLFGHSLARRIEFAGADIFSFILLHWVAGITFMLLVTVFLLQLREVAHPDLLAAVIRPQEPQPDLLGNLMHETVLTHMKRMFLSLGIYAPLLTLHVYVPIRMIHWIGLGDFLAFYHLNFWHIVMPQLQIPIELVIFHLSMLALLERYKNSIGGWQHTWMVMMCKHMGLTEYVLPRAVDKFQLAGTKRVFLSNEESEYNVDPFWYELASKEKNIDYFVESNIEIADAAQDSLVGDAKANGIRVLDSSLGFIKMPETAGCDDSNSRCLLPTKRGSYCLKKSTIGSSTSVRIEFWKEIPGDTIPRPPEGWDDLGAGGAYVQGRWAWGKERKSVVEGSVAHRKTFRVSEQHRRPLFLMLKVVGFFIFSWIAITCTVFGLTTAPLAVGRSFYYLFRIPEKYIHDPFAFVMGAFVFFPCTSVVVNAMKKAEGSSISTWREWFSKLYLPPLRKISVLLESALLWAAVAPFALGLTYELVAVKSSKWFMMEDPLIDVKTAFMSWFLGFVVLNIWAFESYNSFFTEDFWANFWNAIVEPADDNAVREARNNVNAGNEASGKGSWQGKTGRVAQFFSVWRSVVFDWEWEYVDQVALLDEFSRPIARQVASALVGSTICWQIIIQIAPSVLQAGNGGFMVPLFGQVEYGIFRMGIFRLCAVGHVGVQLCTAHRRRIEQWFRVAHDAARDDRYLVGEILMAYDSSTTIDIQN</sequence>
<evidence type="ECO:0000256" key="3">
    <source>
        <dbReference type="ARBA" id="ARBA00004906"/>
    </source>
</evidence>
<protein>
    <recommendedName>
        <fullName evidence="4">RING-type E3 ubiquitin transferase</fullName>
        <ecNumber evidence="4">2.3.2.27</ecNumber>
    </recommendedName>
</protein>
<feature type="transmembrane region" description="Helical" evidence="14">
    <location>
        <begin position="1051"/>
        <end position="1070"/>
    </location>
</feature>
<feature type="transmembrane region" description="Helical" evidence="14">
    <location>
        <begin position="1009"/>
        <end position="1031"/>
    </location>
</feature>
<name>A0AAD2JIH4_9STRA</name>
<evidence type="ECO:0000256" key="9">
    <source>
        <dbReference type="ARBA" id="ARBA00022786"/>
    </source>
</evidence>
<reference evidence="16" key="1">
    <citation type="submission" date="2023-08" db="EMBL/GenBank/DDBJ databases">
        <authorList>
            <person name="Audoor S."/>
            <person name="Bilcke G."/>
        </authorList>
    </citation>
    <scope>NUCLEOTIDE SEQUENCE</scope>
</reference>
<proteinExistence type="predicted"/>
<feature type="transmembrane region" description="Helical" evidence="14">
    <location>
        <begin position="647"/>
        <end position="669"/>
    </location>
</feature>
<keyword evidence="5" id="KW-0808">Transferase</keyword>
<keyword evidence="11 14" id="KW-1133">Transmembrane helix</keyword>
<comment type="subcellular location">
    <subcellularLocation>
        <location evidence="2">Membrane</location>
        <topology evidence="2">Multi-pass membrane protein</topology>
    </subcellularLocation>
</comment>
<dbReference type="EMBL" id="CAKOGP040001825">
    <property type="protein sequence ID" value="CAJ1953432.1"/>
    <property type="molecule type" value="Genomic_DNA"/>
</dbReference>
<dbReference type="PANTHER" id="PTHR13145:SF0">
    <property type="entry name" value="E3 UBIQUITIN-PROTEIN LIGASE MARCHF6"/>
    <property type="match status" value="1"/>
</dbReference>
<comment type="pathway">
    <text evidence="3">Protein modification; protein ubiquitination.</text>
</comment>
<keyword evidence="10" id="KW-0862">Zinc</keyword>
<evidence type="ECO:0000256" key="10">
    <source>
        <dbReference type="ARBA" id="ARBA00022833"/>
    </source>
</evidence>
<feature type="transmembrane region" description="Helical" evidence="14">
    <location>
        <begin position="458"/>
        <end position="479"/>
    </location>
</feature>
<dbReference type="InterPro" id="IPR013083">
    <property type="entry name" value="Znf_RING/FYVE/PHD"/>
</dbReference>
<dbReference type="PROSITE" id="PS51292">
    <property type="entry name" value="ZF_RING_CH"/>
    <property type="match status" value="1"/>
</dbReference>
<feature type="region of interest" description="Disordered" evidence="13">
    <location>
        <begin position="234"/>
        <end position="258"/>
    </location>
</feature>
<evidence type="ECO:0000256" key="6">
    <source>
        <dbReference type="ARBA" id="ARBA00022692"/>
    </source>
</evidence>
<dbReference type="Proteomes" id="UP001295423">
    <property type="component" value="Unassembled WGS sequence"/>
</dbReference>
<feature type="transmembrane region" description="Helical" evidence="14">
    <location>
        <begin position="689"/>
        <end position="706"/>
    </location>
</feature>
<gene>
    <name evidence="16" type="ORF">CYCCA115_LOCUS14032</name>
</gene>
<dbReference type="GO" id="GO:0005789">
    <property type="term" value="C:endoplasmic reticulum membrane"/>
    <property type="evidence" value="ECO:0007669"/>
    <property type="project" value="TreeGrafter"/>
</dbReference>
<feature type="compositionally biased region" description="Acidic residues" evidence="13">
    <location>
        <begin position="317"/>
        <end position="339"/>
    </location>
</feature>
<dbReference type="GO" id="GO:0008270">
    <property type="term" value="F:zinc ion binding"/>
    <property type="evidence" value="ECO:0007669"/>
    <property type="project" value="UniProtKB-KW"/>
</dbReference>
<evidence type="ECO:0000313" key="17">
    <source>
        <dbReference type="Proteomes" id="UP001295423"/>
    </source>
</evidence>
<organism evidence="16 17">
    <name type="scientific">Cylindrotheca closterium</name>
    <dbReference type="NCBI Taxonomy" id="2856"/>
    <lineage>
        <taxon>Eukaryota</taxon>
        <taxon>Sar</taxon>
        <taxon>Stramenopiles</taxon>
        <taxon>Ochrophyta</taxon>
        <taxon>Bacillariophyta</taxon>
        <taxon>Bacillariophyceae</taxon>
        <taxon>Bacillariophycidae</taxon>
        <taxon>Bacillariales</taxon>
        <taxon>Bacillariaceae</taxon>
        <taxon>Cylindrotheca</taxon>
    </lineage>
</organism>
<evidence type="ECO:0000256" key="1">
    <source>
        <dbReference type="ARBA" id="ARBA00000900"/>
    </source>
</evidence>
<evidence type="ECO:0000259" key="15">
    <source>
        <dbReference type="PROSITE" id="PS51292"/>
    </source>
</evidence>
<keyword evidence="6 14" id="KW-0812">Transmembrane</keyword>
<comment type="catalytic activity">
    <reaction evidence="1">
        <text>S-ubiquitinyl-[E2 ubiquitin-conjugating enzyme]-L-cysteine + [acceptor protein]-L-lysine = [E2 ubiquitin-conjugating enzyme]-L-cysteine + N(6)-ubiquitinyl-[acceptor protein]-L-lysine.</text>
        <dbReference type="EC" id="2.3.2.27"/>
    </reaction>
</comment>
<feature type="transmembrane region" description="Helical" evidence="14">
    <location>
        <begin position="919"/>
        <end position="943"/>
    </location>
</feature>
<feature type="transmembrane region" description="Helical" evidence="14">
    <location>
        <begin position="963"/>
        <end position="983"/>
    </location>
</feature>
<keyword evidence="8" id="KW-0863">Zinc-finger</keyword>
<accession>A0AAD2JIH4</accession>
<feature type="region of interest" description="Disordered" evidence="13">
    <location>
        <begin position="317"/>
        <end position="340"/>
    </location>
</feature>
<dbReference type="SUPFAM" id="SSF57850">
    <property type="entry name" value="RING/U-box"/>
    <property type="match status" value="1"/>
</dbReference>
<dbReference type="GO" id="GO:0036503">
    <property type="term" value="P:ERAD pathway"/>
    <property type="evidence" value="ECO:0007669"/>
    <property type="project" value="TreeGrafter"/>
</dbReference>
<feature type="transmembrane region" description="Helical" evidence="14">
    <location>
        <begin position="380"/>
        <end position="397"/>
    </location>
</feature>
<dbReference type="SMART" id="SM00744">
    <property type="entry name" value="RINGv"/>
    <property type="match status" value="1"/>
</dbReference>
<evidence type="ECO:0000313" key="16">
    <source>
        <dbReference type="EMBL" id="CAJ1953432.1"/>
    </source>
</evidence>
<comment type="caution">
    <text evidence="16">The sequence shown here is derived from an EMBL/GenBank/DDBJ whole genome shotgun (WGS) entry which is preliminary data.</text>
</comment>
<evidence type="ECO:0000256" key="13">
    <source>
        <dbReference type="SAM" id="MobiDB-lite"/>
    </source>
</evidence>
<feature type="transmembrane region" description="Helical" evidence="14">
    <location>
        <begin position="580"/>
        <end position="603"/>
    </location>
</feature>
<keyword evidence="7" id="KW-0479">Metal-binding</keyword>
<keyword evidence="17" id="KW-1185">Reference proteome</keyword>
<dbReference type="InterPro" id="IPR011016">
    <property type="entry name" value="Znf_RING-CH"/>
</dbReference>
<dbReference type="Gene3D" id="3.30.40.10">
    <property type="entry name" value="Zinc/RING finger domain, C3HC4 (zinc finger)"/>
    <property type="match status" value="1"/>
</dbReference>
<feature type="transmembrane region" description="Helical" evidence="14">
    <location>
        <begin position="157"/>
        <end position="181"/>
    </location>
</feature>
<evidence type="ECO:0000256" key="5">
    <source>
        <dbReference type="ARBA" id="ARBA00022679"/>
    </source>
</evidence>
<keyword evidence="12 14" id="KW-0472">Membrane</keyword>
<dbReference type="CDD" id="cd16702">
    <property type="entry name" value="RING_CH-C4HC3_MARCH6"/>
    <property type="match status" value="1"/>
</dbReference>